<dbReference type="Pfam" id="PF02136">
    <property type="entry name" value="NTF2"/>
    <property type="match status" value="1"/>
</dbReference>
<sequence>MNQYMNPDLANEIGQAFVQSYYTFFDSLNLGQLITLYGPDAQWYFEDKKAVGHEAIKQALGSLTFKAIQHVVTKIDCQPTVEGGVLVLVTGRLKTDDDPPHAYSQVFYIKKLPDSYFLFHDMFRLSIHDSA</sequence>
<dbReference type="Proteomes" id="UP000749559">
    <property type="component" value="Unassembled WGS sequence"/>
</dbReference>
<evidence type="ECO:0000313" key="4">
    <source>
        <dbReference type="EMBL" id="CAH1778932.1"/>
    </source>
</evidence>
<keyword evidence="2" id="KW-0653">Protein transport</keyword>
<dbReference type="GO" id="GO:0005737">
    <property type="term" value="C:cytoplasm"/>
    <property type="evidence" value="ECO:0007669"/>
    <property type="project" value="UniProtKB-SubCell"/>
</dbReference>
<dbReference type="InterPro" id="IPR032710">
    <property type="entry name" value="NTF2-like_dom_sf"/>
</dbReference>
<reference evidence="4" key="1">
    <citation type="submission" date="2022-03" db="EMBL/GenBank/DDBJ databases">
        <authorList>
            <person name="Martin C."/>
        </authorList>
    </citation>
    <scope>NUCLEOTIDE SEQUENCE</scope>
</reference>
<comment type="caution">
    <text evidence="4">The sequence shown here is derived from an EMBL/GenBank/DDBJ whole genome shotgun (WGS) entry which is preliminary data.</text>
</comment>
<dbReference type="InterPro" id="IPR002075">
    <property type="entry name" value="NTF2_dom"/>
</dbReference>
<dbReference type="AlphaFoldDB" id="A0A8S4NDS0"/>
<proteinExistence type="predicted"/>
<dbReference type="InterPro" id="IPR018222">
    <property type="entry name" value="Nuclear_transport_factor_2_euk"/>
</dbReference>
<gene>
    <name evidence="4" type="ORF">OFUS_LOCUS5787</name>
</gene>
<evidence type="ECO:0000256" key="1">
    <source>
        <dbReference type="ARBA" id="ARBA00022490"/>
    </source>
</evidence>
<feature type="domain" description="NTF2" evidence="3">
    <location>
        <begin position="13"/>
        <end position="125"/>
    </location>
</feature>
<dbReference type="OrthoDB" id="6507044at2759"/>
<keyword evidence="5" id="KW-1185">Reference proteome</keyword>
<dbReference type="GO" id="GO:0051028">
    <property type="term" value="P:mRNA transport"/>
    <property type="evidence" value="ECO:0007669"/>
    <property type="project" value="UniProtKB-UniRule"/>
</dbReference>
<protein>
    <recommendedName>
        <fullName evidence="2">NTF2-related export protein</fullName>
    </recommendedName>
</protein>
<name>A0A8S4NDS0_OWEFU</name>
<keyword evidence="1 2" id="KW-0963">Cytoplasm</keyword>
<dbReference type="PANTHER" id="PTHR12612">
    <property type="entry name" value="NUCLEAR TRANSPORT FACTOR 2"/>
    <property type="match status" value="1"/>
</dbReference>
<keyword evidence="2" id="KW-0539">Nucleus</keyword>
<dbReference type="FunFam" id="3.10.450.50:FF:000005">
    <property type="entry name" value="Nuclear transport factor 2"/>
    <property type="match status" value="1"/>
</dbReference>
<dbReference type="PROSITE" id="PS50177">
    <property type="entry name" value="NTF2_DOMAIN"/>
    <property type="match status" value="1"/>
</dbReference>
<dbReference type="EMBL" id="CAIIXF020000003">
    <property type="protein sequence ID" value="CAH1778932.1"/>
    <property type="molecule type" value="Genomic_DNA"/>
</dbReference>
<dbReference type="CDD" id="cd00780">
    <property type="entry name" value="NTF2"/>
    <property type="match status" value="1"/>
</dbReference>
<evidence type="ECO:0000256" key="2">
    <source>
        <dbReference type="RuleBase" id="RU369002"/>
    </source>
</evidence>
<organism evidence="4 5">
    <name type="scientific">Owenia fusiformis</name>
    <name type="common">Polychaete worm</name>
    <dbReference type="NCBI Taxonomy" id="6347"/>
    <lineage>
        <taxon>Eukaryota</taxon>
        <taxon>Metazoa</taxon>
        <taxon>Spiralia</taxon>
        <taxon>Lophotrochozoa</taxon>
        <taxon>Annelida</taxon>
        <taxon>Polychaeta</taxon>
        <taxon>Sedentaria</taxon>
        <taxon>Canalipalpata</taxon>
        <taxon>Sabellida</taxon>
        <taxon>Oweniida</taxon>
        <taxon>Oweniidae</taxon>
        <taxon>Owenia</taxon>
    </lineage>
</organism>
<comment type="function">
    <text evidence="2">Has a role in nuclear-cytoplasmic transport of proteins and mRNAs.</text>
</comment>
<dbReference type="InterPro" id="IPR045875">
    <property type="entry name" value="NTF2"/>
</dbReference>
<accession>A0A8S4NDS0</accession>
<evidence type="ECO:0000313" key="5">
    <source>
        <dbReference type="Proteomes" id="UP000749559"/>
    </source>
</evidence>
<evidence type="ECO:0000259" key="3">
    <source>
        <dbReference type="PROSITE" id="PS50177"/>
    </source>
</evidence>
<keyword evidence="2" id="KW-0813">Transport</keyword>
<dbReference type="GO" id="GO:0005635">
    <property type="term" value="C:nuclear envelope"/>
    <property type="evidence" value="ECO:0007669"/>
    <property type="project" value="UniProtKB-ARBA"/>
</dbReference>
<dbReference type="GO" id="GO:0006606">
    <property type="term" value="P:protein import into nucleus"/>
    <property type="evidence" value="ECO:0007669"/>
    <property type="project" value="UniProtKB-ARBA"/>
</dbReference>
<dbReference type="SUPFAM" id="SSF54427">
    <property type="entry name" value="NTF2-like"/>
    <property type="match status" value="1"/>
</dbReference>
<dbReference type="Gene3D" id="3.10.450.50">
    <property type="match status" value="1"/>
</dbReference>
<comment type="subcellular location">
    <subcellularLocation>
        <location evidence="2">Cytoplasm</location>
    </subcellularLocation>
    <subcellularLocation>
        <location evidence="2">Nucleus</location>
    </subcellularLocation>
</comment>